<protein>
    <submittedName>
        <fullName evidence="1">TP901-1 family phage major tail protein</fullName>
    </submittedName>
</protein>
<dbReference type="Pfam" id="PF06199">
    <property type="entry name" value="Phage_tail_2"/>
    <property type="match status" value="1"/>
</dbReference>
<reference evidence="1 2" key="1">
    <citation type="submission" date="2024-06" db="EMBL/GenBank/DDBJ databases">
        <title>Genomic Encyclopedia of Type Strains, Phase IV (KMG-IV): sequencing the most valuable type-strain genomes for metagenomic binning, comparative biology and taxonomic classification.</title>
        <authorList>
            <person name="Goeker M."/>
        </authorList>
    </citation>
    <scope>NUCLEOTIDE SEQUENCE [LARGE SCALE GENOMIC DNA]</scope>
    <source>
        <strain evidence="1 2">DSM 21331</strain>
    </source>
</reference>
<gene>
    <name evidence="1" type="ORF">ABID43_003042</name>
</gene>
<dbReference type="InterPro" id="IPR011855">
    <property type="entry name" value="Phgtail_TP901_1"/>
</dbReference>
<dbReference type="EMBL" id="JBEPMM010000008">
    <property type="protein sequence ID" value="MET3693492.1"/>
    <property type="molecule type" value="Genomic_DNA"/>
</dbReference>
<sequence>MVPGFGTLEGSFQITSLEYRGDHAGEVTFDMALDSAGPLAFTAA</sequence>
<accession>A0ABV2L6M1</accession>
<comment type="caution">
    <text evidence="1">The sequence shown here is derived from an EMBL/GenBank/DDBJ whole genome shotgun (WGS) entry which is preliminary data.</text>
</comment>
<keyword evidence="2" id="KW-1185">Reference proteome</keyword>
<dbReference type="Proteomes" id="UP001549145">
    <property type="component" value="Unassembled WGS sequence"/>
</dbReference>
<name>A0ABV2L6M1_9HYPH</name>
<organism evidence="1 2">
    <name type="scientific">Methylobacterium goesingense</name>
    <dbReference type="NCBI Taxonomy" id="243690"/>
    <lineage>
        <taxon>Bacteria</taxon>
        <taxon>Pseudomonadati</taxon>
        <taxon>Pseudomonadota</taxon>
        <taxon>Alphaproteobacteria</taxon>
        <taxon>Hyphomicrobiales</taxon>
        <taxon>Methylobacteriaceae</taxon>
        <taxon>Methylobacterium</taxon>
    </lineage>
</organism>
<evidence type="ECO:0000313" key="2">
    <source>
        <dbReference type="Proteomes" id="UP001549145"/>
    </source>
</evidence>
<proteinExistence type="predicted"/>
<evidence type="ECO:0000313" key="1">
    <source>
        <dbReference type="EMBL" id="MET3693492.1"/>
    </source>
</evidence>